<dbReference type="Pfam" id="PF04547">
    <property type="entry name" value="Anoctamin"/>
    <property type="match status" value="1"/>
</dbReference>
<dbReference type="InterPro" id="IPR007632">
    <property type="entry name" value="Anoctamin"/>
</dbReference>
<dbReference type="InterPro" id="IPR049452">
    <property type="entry name" value="Anoctamin_TM"/>
</dbReference>
<keyword evidence="4 5" id="KW-0472">Membrane</keyword>
<evidence type="ECO:0000256" key="3">
    <source>
        <dbReference type="ARBA" id="ARBA00022989"/>
    </source>
</evidence>
<dbReference type="GO" id="GO:0005254">
    <property type="term" value="F:chloride channel activity"/>
    <property type="evidence" value="ECO:0007669"/>
    <property type="project" value="TreeGrafter"/>
</dbReference>
<feature type="non-terminal residue" evidence="7">
    <location>
        <position position="277"/>
    </location>
</feature>
<comment type="subcellular location">
    <subcellularLocation>
        <location evidence="1">Membrane</location>
        <topology evidence="1">Multi-pass membrane protein</topology>
    </subcellularLocation>
</comment>
<reference evidence="7" key="1">
    <citation type="submission" date="2015-04" db="EMBL/GenBank/DDBJ databases">
        <title>The genome sequence of the plant pathogenic Rhizarian Plasmodiophora brassicae reveals insights in its biotrophic life cycle and the origin of chitin synthesis.</title>
        <authorList>
            <person name="Schwelm A."/>
            <person name="Fogelqvist J."/>
            <person name="Knaust A."/>
            <person name="Julke S."/>
            <person name="Lilja T."/>
            <person name="Dhandapani V."/>
            <person name="Bonilla-Rosso G."/>
            <person name="Karlsson M."/>
            <person name="Shevchenko A."/>
            <person name="Choi S.R."/>
            <person name="Kim H.G."/>
            <person name="Park J.Y."/>
            <person name="Lim Y.P."/>
            <person name="Ludwig-Muller J."/>
            <person name="Dixelius C."/>
        </authorList>
    </citation>
    <scope>NUCLEOTIDE SEQUENCE</scope>
    <source>
        <tissue evidence="7">Potato root galls</tissue>
    </source>
</reference>
<feature type="transmembrane region" description="Helical" evidence="5">
    <location>
        <begin position="223"/>
        <end position="252"/>
    </location>
</feature>
<name>A0A0H5QSS0_9EUKA</name>
<evidence type="ECO:0000259" key="6">
    <source>
        <dbReference type="Pfam" id="PF04547"/>
    </source>
</evidence>
<keyword evidence="3 5" id="KW-1133">Transmembrane helix</keyword>
<evidence type="ECO:0000256" key="4">
    <source>
        <dbReference type="ARBA" id="ARBA00023136"/>
    </source>
</evidence>
<sequence length="277" mass="32316">KKFLLLYVQKLNIWRVLKRRTRQMWKTIKEGDDNPDVKKAAETFVNGQLPNGQIPNNHHSLSVFGMSHRRSVAEEDLGLIDNKFFIHELRAHFGEKVALYFAFVDHYSRWLIIPLITGTGVFITQYIFSARTYAQILAVFGCAVSAIWAPLMNKFWKRKNNEINLIWGTTNSSERDYRWKFHDPQYRGYCRKRNFLPETETDDTQSFNSPETSELDIFHKFPLMLLLAAFTLLQIAIMIIVTGMFVHLYIYLKTVPACNTQAPSSTSICFTGFTRWL</sequence>
<dbReference type="EMBL" id="HACM01004184">
    <property type="protein sequence ID" value="CRZ04626.1"/>
    <property type="molecule type" value="Transcribed_RNA"/>
</dbReference>
<organism evidence="7">
    <name type="scientific">Spongospora subterranea</name>
    <dbReference type="NCBI Taxonomy" id="70186"/>
    <lineage>
        <taxon>Eukaryota</taxon>
        <taxon>Sar</taxon>
        <taxon>Rhizaria</taxon>
        <taxon>Endomyxa</taxon>
        <taxon>Phytomyxea</taxon>
        <taxon>Plasmodiophorida</taxon>
        <taxon>Plasmodiophoridae</taxon>
        <taxon>Spongospora</taxon>
    </lineage>
</organism>
<feature type="non-terminal residue" evidence="7">
    <location>
        <position position="1"/>
    </location>
</feature>
<feature type="transmembrane region" description="Helical" evidence="5">
    <location>
        <begin position="134"/>
        <end position="151"/>
    </location>
</feature>
<evidence type="ECO:0000256" key="5">
    <source>
        <dbReference type="SAM" id="Phobius"/>
    </source>
</evidence>
<evidence type="ECO:0000256" key="2">
    <source>
        <dbReference type="ARBA" id="ARBA00022692"/>
    </source>
</evidence>
<proteinExistence type="predicted"/>
<accession>A0A0H5QSS0</accession>
<evidence type="ECO:0000256" key="1">
    <source>
        <dbReference type="ARBA" id="ARBA00004141"/>
    </source>
</evidence>
<feature type="domain" description="Anoctamin transmembrane" evidence="6">
    <location>
        <begin position="90"/>
        <end position="247"/>
    </location>
</feature>
<feature type="transmembrane region" description="Helical" evidence="5">
    <location>
        <begin position="110"/>
        <end position="128"/>
    </location>
</feature>
<dbReference type="AlphaFoldDB" id="A0A0H5QSS0"/>
<dbReference type="PANTHER" id="PTHR12308">
    <property type="entry name" value="ANOCTAMIN"/>
    <property type="match status" value="1"/>
</dbReference>
<dbReference type="GO" id="GO:0016020">
    <property type="term" value="C:membrane"/>
    <property type="evidence" value="ECO:0007669"/>
    <property type="project" value="UniProtKB-SubCell"/>
</dbReference>
<protein>
    <recommendedName>
        <fullName evidence="6">Anoctamin transmembrane domain-containing protein</fullName>
    </recommendedName>
</protein>
<evidence type="ECO:0000313" key="7">
    <source>
        <dbReference type="EMBL" id="CRZ04626.1"/>
    </source>
</evidence>
<keyword evidence="2 5" id="KW-0812">Transmembrane</keyword>
<dbReference type="PANTHER" id="PTHR12308:SF73">
    <property type="entry name" value="ANOCTAMIN"/>
    <property type="match status" value="1"/>
</dbReference>